<organism evidence="2 3">
    <name type="scientific">Ensete ventricosum</name>
    <name type="common">Abyssinian banana</name>
    <name type="synonym">Musa ensete</name>
    <dbReference type="NCBI Taxonomy" id="4639"/>
    <lineage>
        <taxon>Eukaryota</taxon>
        <taxon>Viridiplantae</taxon>
        <taxon>Streptophyta</taxon>
        <taxon>Embryophyta</taxon>
        <taxon>Tracheophyta</taxon>
        <taxon>Spermatophyta</taxon>
        <taxon>Magnoliopsida</taxon>
        <taxon>Liliopsida</taxon>
        <taxon>Zingiberales</taxon>
        <taxon>Musaceae</taxon>
        <taxon>Ensete</taxon>
    </lineage>
</organism>
<protein>
    <submittedName>
        <fullName evidence="2">Uncharacterized protein</fullName>
    </submittedName>
</protein>
<feature type="region of interest" description="Disordered" evidence="1">
    <location>
        <begin position="1"/>
        <end position="66"/>
    </location>
</feature>
<sequence length="93" mass="10200">MDAPVEVSQQWYQSQATARPPVAKAPCIGGDRLRPARKGGRRLWARPVATRHPQGQPAIGQRPRRGHMGTALLLPARRGATAATTMQRGKRRT</sequence>
<name>A0A426WZ41_ENSVE</name>
<evidence type="ECO:0000313" key="2">
    <source>
        <dbReference type="EMBL" id="RRT32202.1"/>
    </source>
</evidence>
<accession>A0A426WZ41</accession>
<dbReference type="EMBL" id="AMZH03033315">
    <property type="protein sequence ID" value="RRT32202.1"/>
    <property type="molecule type" value="Genomic_DNA"/>
</dbReference>
<dbReference type="AlphaFoldDB" id="A0A426WZ41"/>
<comment type="caution">
    <text evidence="2">The sequence shown here is derived from an EMBL/GenBank/DDBJ whole genome shotgun (WGS) entry which is preliminary data.</text>
</comment>
<evidence type="ECO:0000313" key="3">
    <source>
        <dbReference type="Proteomes" id="UP000287651"/>
    </source>
</evidence>
<feature type="compositionally biased region" description="Basic residues" evidence="1">
    <location>
        <begin position="35"/>
        <end position="44"/>
    </location>
</feature>
<feature type="compositionally biased region" description="Polar residues" evidence="1">
    <location>
        <begin position="7"/>
        <end position="17"/>
    </location>
</feature>
<reference evidence="2 3" key="1">
    <citation type="journal article" date="2014" name="Agronomy (Basel)">
        <title>A Draft Genome Sequence for Ensete ventricosum, the Drought-Tolerant Tree Against Hunger.</title>
        <authorList>
            <person name="Harrison J."/>
            <person name="Moore K.A."/>
            <person name="Paszkiewicz K."/>
            <person name="Jones T."/>
            <person name="Grant M."/>
            <person name="Ambacheew D."/>
            <person name="Muzemil S."/>
            <person name="Studholme D.J."/>
        </authorList>
    </citation>
    <scope>NUCLEOTIDE SEQUENCE [LARGE SCALE GENOMIC DNA]</scope>
</reference>
<evidence type="ECO:0000256" key="1">
    <source>
        <dbReference type="SAM" id="MobiDB-lite"/>
    </source>
</evidence>
<dbReference type="Proteomes" id="UP000287651">
    <property type="component" value="Unassembled WGS sequence"/>
</dbReference>
<gene>
    <name evidence="2" type="ORF">B296_00044807</name>
</gene>
<proteinExistence type="predicted"/>